<dbReference type="EMBL" id="DAASTA010000030">
    <property type="protein sequence ID" value="HAE6899505.1"/>
    <property type="molecule type" value="Genomic_DNA"/>
</dbReference>
<evidence type="ECO:0000313" key="8">
    <source>
        <dbReference type="EMBL" id="ECW5629292.1"/>
    </source>
</evidence>
<dbReference type="EMBL" id="DAAQUA010000018">
    <property type="protein sequence ID" value="HAE0878278.1"/>
    <property type="molecule type" value="Genomic_DNA"/>
</dbReference>
<proteinExistence type="predicted"/>
<accession>A0A3U8RKF0</accession>
<evidence type="ECO:0000313" key="13">
    <source>
        <dbReference type="EMBL" id="HAE0818501.1"/>
    </source>
</evidence>
<reference evidence="5" key="3">
    <citation type="submission" date="2018-07" db="EMBL/GenBank/DDBJ databases">
        <authorList>
            <consortium name="NARMS: The National Antimicrobial Resistance Monitoring System"/>
        </authorList>
    </citation>
    <scope>NUCLEOTIDE SEQUENCE</scope>
    <source>
        <strain evidence="5">CVM N57491F</strain>
        <strain evidence="6">FSIS1605764</strain>
    </source>
</reference>
<evidence type="ECO:0000313" key="2">
    <source>
        <dbReference type="EMBL" id="EBS0943619.1"/>
    </source>
</evidence>
<evidence type="ECO:0000313" key="9">
    <source>
        <dbReference type="EMBL" id="ECW6305614.1"/>
    </source>
</evidence>
<evidence type="ECO:0000313" key="18">
    <source>
        <dbReference type="EMBL" id="HAE1051557.1"/>
    </source>
</evidence>
<reference evidence="12" key="7">
    <citation type="submission" date="2019-04" db="EMBL/GenBank/DDBJ databases">
        <authorList>
            <consortium name="NCBI Pathogen Detection Project"/>
        </authorList>
    </citation>
    <scope>NUCLEOTIDE SEQUENCE</scope>
    <source>
        <strain evidence="20">12-2288</strain>
        <strain evidence="21">NVSL 6673</strain>
        <strain evidence="12">Salmonella enterica</strain>
    </source>
</reference>
<evidence type="ECO:0000313" key="19">
    <source>
        <dbReference type="EMBL" id="HAE1184121.1"/>
    </source>
</evidence>
<dbReference type="EMBL" id="DAATVH010000013">
    <property type="protein sequence ID" value="HAF0267865.1"/>
    <property type="molecule type" value="Genomic_DNA"/>
</dbReference>
<evidence type="ECO:0000313" key="12">
    <source>
        <dbReference type="EMBL" id="HAE0723467.1"/>
    </source>
</evidence>
<dbReference type="Proteomes" id="UP000295223">
    <property type="component" value="Chromosome"/>
</dbReference>
<dbReference type="EMBL" id="CP038593">
    <property type="protein sequence ID" value="QBY64151.1"/>
    <property type="molecule type" value="Genomic_DNA"/>
</dbReference>
<dbReference type="EMBL" id="DAAQSU010000027">
    <property type="protein sequence ID" value="HAE0723467.1"/>
    <property type="molecule type" value="Genomic_DNA"/>
</dbReference>
<gene>
    <name evidence="6" type="ORF">A0E85_12755</name>
    <name evidence="5" type="ORF">A3030_12060</name>
    <name evidence="7" type="ORF">AA192_18410</name>
    <name evidence="8" type="ORF">AE408_16810</name>
    <name evidence="10" type="ORF">AL785_17500</name>
    <name evidence="9" type="ORF">AMB70_17670</name>
    <name evidence="3" type="ORF">ASA99_16370</name>
    <name evidence="11" type="ORF">B0986_13340</name>
    <name evidence="2" type="ORF">D5822_13480</name>
    <name evidence="4" type="ORF">D5B89_22255</name>
    <name evidence="22" type="ORF">E5F22_16315</name>
    <name evidence="18" type="ORF">G2781_22340</name>
    <name evidence="19" type="ORF">G2786_22385</name>
    <name evidence="12" type="ORF">G2801_23005</name>
    <name evidence="13" type="ORF">G2891_23090</name>
    <name evidence="17" type="ORF">G2901_22495</name>
    <name evidence="16" type="ORF">G2906_09560</name>
    <name evidence="14" type="ORF">G2907_23340</name>
    <name evidence="15" type="ORF">G2909_21850</name>
    <name evidence="20" type="ORF">G4L31_003310</name>
    <name evidence="21" type="ORF">GNA61_003349</name>
    <name evidence="1" type="ORF">IL86_03750</name>
</gene>
<evidence type="ECO:0000313" key="5">
    <source>
        <dbReference type="EMBL" id="ECS3350600.1"/>
    </source>
</evidence>
<protein>
    <submittedName>
        <fullName evidence="10">Uncharacterized protein</fullName>
    </submittedName>
</protein>
<evidence type="ECO:0000313" key="11">
    <source>
        <dbReference type="EMBL" id="EDF6265671.1"/>
    </source>
</evidence>
<dbReference type="EMBL" id="AAGUJP010000011">
    <property type="protein sequence ID" value="EBS0943619.1"/>
    <property type="molecule type" value="Genomic_DNA"/>
</dbReference>
<evidence type="ECO:0000313" key="1">
    <source>
        <dbReference type="EMBL" id="EBM9621672.1"/>
    </source>
</evidence>
<dbReference type="EMBL" id="AAKWVK010000011">
    <property type="protein sequence ID" value="ECW5629292.1"/>
    <property type="molecule type" value="Genomic_DNA"/>
</dbReference>
<dbReference type="EMBL" id="AAHGYF010000013">
    <property type="protein sequence ID" value="EBV9742170.1"/>
    <property type="molecule type" value="Genomic_DNA"/>
</dbReference>
<evidence type="ECO:0000313" key="16">
    <source>
        <dbReference type="EMBL" id="HAE0889466.1"/>
    </source>
</evidence>
<dbReference type="EMBL" id="AAKJGI010000009">
    <property type="protein sequence ID" value="ECS3350600.1"/>
    <property type="molecule type" value="Genomic_DNA"/>
</dbReference>
<dbReference type="RefSeq" id="WP_001284750.1">
    <property type="nucleotide sequence ID" value="NZ_CALPAB010000019.1"/>
</dbReference>
<evidence type="ECO:0000313" key="21">
    <source>
        <dbReference type="EMBL" id="HAF0267865.1"/>
    </source>
</evidence>
<dbReference type="EMBL" id="AAHOLL010000028">
    <property type="protein sequence ID" value="EBY5860378.1"/>
    <property type="molecule type" value="Genomic_DNA"/>
</dbReference>
<dbReference type="EMBL" id="AAGEHA010000002">
    <property type="protein sequence ID" value="EBM9621672.1"/>
    <property type="molecule type" value="Genomic_DNA"/>
</dbReference>
<reference evidence="22 23" key="6">
    <citation type="submission" date="2019-04" db="EMBL/GenBank/DDBJ databases">
        <title>Development of a multi-locus typing scheme for an Enterobacteriaceae linear plasmid that mediates inter-species transfer of flagella.</title>
        <authorList>
            <person name="Robertson J."/>
            <person name="Lin J."/>
            <person name="Wren-Hedegus A."/>
            <person name="Arya G."/>
            <person name="Carrillo C."/>
            <person name="Nash J.H.E."/>
        </authorList>
    </citation>
    <scope>NUCLEOTIDE SEQUENCE [LARGE SCALE GENOMIC DNA]</scope>
    <source>
        <strain evidence="22 23">SA20130280</strain>
    </source>
</reference>
<dbReference type="EMBL" id="DAAQUF010000003">
    <property type="protein sequence ID" value="HAE0889466.1"/>
    <property type="molecule type" value="Genomic_DNA"/>
</dbReference>
<name>A0A3U8RKF0_SALSE</name>
<sequence length="72" mass="7923">MANKTTLINDLPIWQEVDSALGQVLSLQIALELAAHEMDKDDVVAAMCGIRHLVYHVAGELENVGKMEVRHA</sequence>
<dbReference type="EMBL" id="DAAQTQ010000023">
    <property type="protein sequence ID" value="HAE0818501.1"/>
    <property type="molecule type" value="Genomic_DNA"/>
</dbReference>
<evidence type="ECO:0000313" key="3">
    <source>
        <dbReference type="EMBL" id="EBV9742170.1"/>
    </source>
</evidence>
<dbReference type="EMBL" id="DAAQTU010000024">
    <property type="protein sequence ID" value="HAE0846157.1"/>
    <property type="molecule type" value="Genomic_DNA"/>
</dbReference>
<reference evidence="10" key="4">
    <citation type="submission" date="2018-07" db="EMBL/GenBank/DDBJ databases">
        <authorList>
            <consortium name="GenomeTrakr network: Whole genome sequencing for foodborne pathogen traceback"/>
        </authorList>
    </citation>
    <scope>NUCLEOTIDE SEQUENCE</scope>
    <source>
        <strain evidence="8">FDA00002889</strain>
        <strain evidence="10">FDA00004442</strain>
        <strain evidence="9">FDA00005019</strain>
        <strain evidence="7">FDA00008985</strain>
        <strain evidence="1">NY-17539</strain>
        <strain evidence="3">WAPHL-SAL-A01132</strain>
    </source>
</reference>
<dbReference type="EMBL" id="AALHUE010000012">
    <property type="protein sequence ID" value="ECZ7736997.1"/>
    <property type="molecule type" value="Genomic_DNA"/>
</dbReference>
<reference evidence="11" key="2">
    <citation type="submission" date="2018-07" db="EMBL/GenBank/DDBJ databases">
        <authorList>
            <consortium name="PulseNet: The National Subtyping Network for Foodborne Disease Surveillance"/>
            <person name="Tarr C.L."/>
            <person name="Trees E."/>
            <person name="Katz L.S."/>
            <person name="Carleton-Romer H.A."/>
            <person name="Stroika S."/>
            <person name="Kucerova Z."/>
            <person name="Roache K.F."/>
            <person name="Sabol A.L."/>
            <person name="Besser J."/>
            <person name="Gerner-Smidt P."/>
        </authorList>
    </citation>
    <scope>NUCLEOTIDE SEQUENCE</scope>
    <source>
        <strain evidence="11">2017K-0051</strain>
    </source>
</reference>
<evidence type="ECO:0000313" key="22">
    <source>
        <dbReference type="EMBL" id="QBY64151.1"/>
    </source>
</evidence>
<dbReference type="EMBL" id="AAKQKN010000009">
    <property type="protein sequence ID" value="ECU5902955.1"/>
    <property type="molecule type" value="Genomic_DNA"/>
</dbReference>
<evidence type="ECO:0000313" key="17">
    <source>
        <dbReference type="EMBL" id="HAE0896480.1"/>
    </source>
</evidence>
<evidence type="ECO:0000313" key="15">
    <source>
        <dbReference type="EMBL" id="HAE0878278.1"/>
    </source>
</evidence>
<evidence type="ECO:0000313" key="7">
    <source>
        <dbReference type="EMBL" id="ECW4161056.1"/>
    </source>
</evidence>
<dbReference type="AlphaFoldDB" id="A0A3U8RKF0"/>
<dbReference type="EMBL" id="DAAQWR010000021">
    <property type="protein sequence ID" value="HAE1184121.1"/>
    <property type="molecule type" value="Genomic_DNA"/>
</dbReference>
<evidence type="ECO:0000313" key="4">
    <source>
        <dbReference type="EMBL" id="EBY5860378.1"/>
    </source>
</evidence>
<dbReference type="EMBL" id="AAKWII010000010">
    <property type="protein sequence ID" value="ECW4161056.1"/>
    <property type="molecule type" value="Genomic_DNA"/>
</dbReference>
<dbReference type="EMBL" id="AAKXGG010000010">
    <property type="protein sequence ID" value="ECW6305614.1"/>
    <property type="molecule type" value="Genomic_DNA"/>
</dbReference>
<evidence type="ECO:0000313" key="14">
    <source>
        <dbReference type="EMBL" id="HAE0846157.1"/>
    </source>
</evidence>
<dbReference type="EMBL" id="DAAQVP010000019">
    <property type="protein sequence ID" value="HAE1051557.1"/>
    <property type="molecule type" value="Genomic_DNA"/>
</dbReference>
<evidence type="ECO:0000313" key="10">
    <source>
        <dbReference type="EMBL" id="ECZ7736997.1"/>
    </source>
</evidence>
<evidence type="ECO:0000313" key="20">
    <source>
        <dbReference type="EMBL" id="HAE6899505.1"/>
    </source>
</evidence>
<dbReference type="EMBL" id="AAMBKR010000009">
    <property type="protein sequence ID" value="EDF6265671.1"/>
    <property type="molecule type" value="Genomic_DNA"/>
</dbReference>
<evidence type="ECO:0000313" key="6">
    <source>
        <dbReference type="EMBL" id="ECU5902955.1"/>
    </source>
</evidence>
<dbReference type="EMBL" id="DAAQUH010000025">
    <property type="protein sequence ID" value="HAE0896480.1"/>
    <property type="molecule type" value="Genomic_DNA"/>
</dbReference>
<organism evidence="10">
    <name type="scientific">Salmonella senftenberg</name>
    <dbReference type="NCBI Taxonomy" id="28150"/>
    <lineage>
        <taxon>Bacteria</taxon>
        <taxon>Pseudomonadati</taxon>
        <taxon>Pseudomonadota</taxon>
        <taxon>Gammaproteobacteria</taxon>
        <taxon>Enterobacterales</taxon>
        <taxon>Enterobacteriaceae</taxon>
        <taxon>Salmonella</taxon>
    </lineage>
</organism>
<accession>A0A401AWT7</accession>
<reference evidence="12" key="1">
    <citation type="journal article" date="2018" name="Genome Biol.">
        <title>SKESA: strategic k-mer extension for scrupulous assemblies.</title>
        <authorList>
            <person name="Souvorov A."/>
            <person name="Agarwala R."/>
            <person name="Lipman D.J."/>
        </authorList>
    </citation>
    <scope>NUCLEOTIDE SEQUENCE</scope>
    <source>
        <strain evidence="20">12-2288</strain>
        <strain evidence="21">NVSL 6673</strain>
        <strain evidence="12">Salmonella enterica</strain>
    </source>
</reference>
<reference evidence="2" key="5">
    <citation type="submission" date="2018-09" db="EMBL/GenBank/DDBJ databases">
        <authorList>
            <person name="Ashton P.M."/>
            <person name="Dallman T."/>
            <person name="Nair S."/>
            <person name="De Pinna E."/>
            <person name="Peters T."/>
            <person name="Grant K."/>
        </authorList>
    </citation>
    <scope>NUCLEOTIDE SEQUENCE</scope>
    <source>
        <strain evidence="2">271131</strain>
        <strain evidence="4">596928</strain>
    </source>
</reference>
<evidence type="ECO:0000313" key="23">
    <source>
        <dbReference type="Proteomes" id="UP000295223"/>
    </source>
</evidence>